<gene>
    <name evidence="2" type="ORF">O0S08_11390</name>
</gene>
<dbReference type="EMBL" id="CP114040">
    <property type="protein sequence ID" value="WAS96743.1"/>
    <property type="molecule type" value="Genomic_DNA"/>
</dbReference>
<evidence type="ECO:0000313" key="3">
    <source>
        <dbReference type="Proteomes" id="UP001164459"/>
    </source>
</evidence>
<dbReference type="Proteomes" id="UP001164459">
    <property type="component" value="Chromosome"/>
</dbReference>
<evidence type="ECO:0000313" key="2">
    <source>
        <dbReference type="EMBL" id="WAS96743.1"/>
    </source>
</evidence>
<reference evidence="2" key="1">
    <citation type="submission" date="2022-11" db="EMBL/GenBank/DDBJ databases">
        <title>Minimal conservation of predation-associated metabolite biosynthetic gene clusters underscores biosynthetic potential of Myxococcota including descriptions for ten novel species: Archangium lansinium sp. nov., Myxococcus landrumus sp. nov., Nannocystis bai.</title>
        <authorList>
            <person name="Ahearne A."/>
            <person name="Stevens C."/>
            <person name="Dowd S."/>
        </authorList>
    </citation>
    <scope>NUCLEOTIDE SEQUENCE</scope>
    <source>
        <strain evidence="2">Fl3</strain>
    </source>
</reference>
<evidence type="ECO:0000256" key="1">
    <source>
        <dbReference type="SAM" id="MobiDB-lite"/>
    </source>
</evidence>
<dbReference type="RefSeq" id="WP_269039107.1">
    <property type="nucleotide sequence ID" value="NZ_CP114040.1"/>
</dbReference>
<name>A0ABY7HBU2_9BACT</name>
<organism evidence="2 3">
    <name type="scientific">Nannocystis punicea</name>
    <dbReference type="NCBI Taxonomy" id="2995304"/>
    <lineage>
        <taxon>Bacteria</taxon>
        <taxon>Pseudomonadati</taxon>
        <taxon>Myxococcota</taxon>
        <taxon>Polyangia</taxon>
        <taxon>Nannocystales</taxon>
        <taxon>Nannocystaceae</taxon>
        <taxon>Nannocystis</taxon>
    </lineage>
</organism>
<protein>
    <submittedName>
        <fullName evidence="2">Uncharacterized protein</fullName>
    </submittedName>
</protein>
<keyword evidence="3" id="KW-1185">Reference proteome</keyword>
<feature type="region of interest" description="Disordered" evidence="1">
    <location>
        <begin position="18"/>
        <end position="52"/>
    </location>
</feature>
<sequence>MNPRAGWRRRAASAILAGTYAPPIPESGAHPDCRHERGPSRDSAQGAHESAGHADLFFSPALREIDMTTHEAVTYCDDAARELDVGPLKREDLAPA</sequence>
<accession>A0ABY7HBU2</accession>
<proteinExistence type="predicted"/>
<feature type="compositionally biased region" description="Basic and acidic residues" evidence="1">
    <location>
        <begin position="29"/>
        <end position="40"/>
    </location>
</feature>